<keyword evidence="7" id="KW-0256">Endoplasmic reticulum</keyword>
<reference evidence="20 21" key="1">
    <citation type="submission" date="2019-06" db="EMBL/GenBank/DDBJ databases">
        <title>Draft genomes of female and male turbot (Scophthalmus maximus).</title>
        <authorList>
            <person name="Xu H."/>
            <person name="Xu X.-W."/>
            <person name="Shao C."/>
            <person name="Chen S."/>
        </authorList>
    </citation>
    <scope>NUCLEOTIDE SEQUENCE [LARGE SCALE GENOMIC DNA]</scope>
    <source>
        <strain evidence="20">Ysfricsl-2016a</strain>
        <tissue evidence="20">Blood</tissue>
    </source>
</reference>
<keyword evidence="11" id="KW-0325">Glycoprotein</keyword>
<evidence type="ECO:0000256" key="8">
    <source>
        <dbReference type="ARBA" id="ARBA00022989"/>
    </source>
</evidence>
<dbReference type="PANTHER" id="PTHR46426:SF1">
    <property type="entry name" value="PROTEIN DISULFIDE-ISOMERASE TMX3"/>
    <property type="match status" value="1"/>
</dbReference>
<evidence type="ECO:0000256" key="18">
    <source>
        <dbReference type="SAM" id="MobiDB-lite"/>
    </source>
</evidence>
<dbReference type="PROSITE" id="PS51352">
    <property type="entry name" value="THIOREDOXIN_2"/>
    <property type="match status" value="1"/>
</dbReference>
<evidence type="ECO:0000256" key="17">
    <source>
        <dbReference type="ARBA" id="ARBA00082271"/>
    </source>
</evidence>
<evidence type="ECO:0000256" key="13">
    <source>
        <dbReference type="ARBA" id="ARBA00023284"/>
    </source>
</evidence>
<dbReference type="GO" id="GO:0035091">
    <property type="term" value="F:phosphatidylinositol binding"/>
    <property type="evidence" value="ECO:0007669"/>
    <property type="project" value="InterPro"/>
</dbReference>
<dbReference type="InterPro" id="IPR036249">
    <property type="entry name" value="Thioredoxin-like_sf"/>
</dbReference>
<evidence type="ECO:0000259" key="19">
    <source>
        <dbReference type="PROSITE" id="PS51352"/>
    </source>
</evidence>
<sequence>MASSVFQGTSLVNMFVRDCWVNGIRRLIVNQRGEEEEFFEIRTEWSDRNILYLHRSYSDLGRLLRRLGESFPEDRGDLTRSPLTEGLVKIKEANDIEEKLNEVERLLKNAINMPCKYSRSEVMLTFFERSPLDQVLRNDKVHRIQPCFQSPIKISEIMRSNGFCLANTETIVFDHSLPTEKEQPSSTQSMEHTIYHYAMMSDCSISSSVQLTATASPRQHGEKITRQREAEVCVTPRMRRRTRFSRCISCLPVTSRSDGRSESFPARWSRSGPPRLSGARVRGGSGRHFYAPWCGYCKKLEPVWNEVGLELKSSGSPVRVGKMDATAYSGMSSEFGVRGYPTIKLLKGDLAYNYKGPRTKDDIVDFATRVSGPAVRALPSKQMFEHMMKRHDVLFIYVGGESPIKEKYYDVASELIVYTYFFSASEEVLPESVTLPELPAVVVFKDGAHFTYDEYADGSLSSWVNKERFQGYLQIDGFTLYELGETGKLVAIAVIDEKDPTEKSGRLKTLIQRVAKEYREHFNRDFQFGHMDGNDYINSLIMGEVTVPSVIILNTSNEQYFLPSEPIETMEQLVQFISSVLNGSAQAHGGDGIIQRIKRVAFDAKSTIMSVFRSSPLLGCFLFGLPLGVISLMCYGICTAETDDGLDDMDALKREGLTDEEEEEEEEERPLVAEVEGPEEGENKEEDFGEKDPEEKKTD</sequence>
<dbReference type="FunFam" id="3.40.30.10:FF:000115">
    <property type="entry name" value="protein disulfide-isomerase TMX3 isoform X1"/>
    <property type="match status" value="1"/>
</dbReference>
<dbReference type="InterPro" id="IPR013766">
    <property type="entry name" value="Thioredoxin_domain"/>
</dbReference>
<feature type="domain" description="Thioredoxin" evidence="19">
    <location>
        <begin position="255"/>
        <end position="372"/>
    </location>
</feature>
<dbReference type="GO" id="GO:0005789">
    <property type="term" value="C:endoplasmic reticulum membrane"/>
    <property type="evidence" value="ECO:0007669"/>
    <property type="project" value="UniProtKB-SubCell"/>
</dbReference>
<gene>
    <name evidence="20" type="ORF">F2P81_021771</name>
</gene>
<protein>
    <recommendedName>
        <fullName evidence="15">Protein disulfide-isomerase TMX3</fullName>
        <ecNumber evidence="4">5.3.4.1</ecNumber>
    </recommendedName>
    <alternativeName>
        <fullName evidence="16">Thioredoxin domain-containing protein 10</fullName>
    </alternativeName>
    <alternativeName>
        <fullName evidence="17">Thioredoxin-related transmembrane protein 3</fullName>
    </alternativeName>
</protein>
<name>A0A6A4RZU2_SCOMX</name>
<feature type="compositionally biased region" description="Basic and acidic residues" evidence="18">
    <location>
        <begin position="690"/>
        <end position="699"/>
    </location>
</feature>
<keyword evidence="9" id="KW-0472">Membrane</keyword>
<dbReference type="AlphaFoldDB" id="A0A6A4RZU2"/>
<dbReference type="GO" id="GO:0003756">
    <property type="term" value="F:protein disulfide isomerase activity"/>
    <property type="evidence" value="ECO:0007669"/>
    <property type="project" value="UniProtKB-EC"/>
</dbReference>
<comment type="similarity">
    <text evidence="3">Belongs to the protein disulfide isomerase family.</text>
</comment>
<evidence type="ECO:0000256" key="6">
    <source>
        <dbReference type="ARBA" id="ARBA00022729"/>
    </source>
</evidence>
<comment type="catalytic activity">
    <reaction evidence="1">
        <text>Catalyzes the rearrangement of -S-S- bonds in proteins.</text>
        <dbReference type="EC" id="5.3.4.1"/>
    </reaction>
</comment>
<dbReference type="PANTHER" id="PTHR46426">
    <property type="entry name" value="PROTEIN DISULFIDE-ISOMERASE TMX3"/>
    <property type="match status" value="1"/>
</dbReference>
<dbReference type="InterPro" id="IPR052250">
    <property type="entry name" value="PDI_TMX3"/>
</dbReference>
<evidence type="ECO:0000256" key="11">
    <source>
        <dbReference type="ARBA" id="ARBA00023180"/>
    </source>
</evidence>
<evidence type="ECO:0000256" key="7">
    <source>
        <dbReference type="ARBA" id="ARBA00022824"/>
    </source>
</evidence>
<evidence type="ECO:0000313" key="20">
    <source>
        <dbReference type="EMBL" id="KAF0024890.1"/>
    </source>
</evidence>
<dbReference type="EC" id="5.3.4.1" evidence="4"/>
<dbReference type="SUPFAM" id="SSF64268">
    <property type="entry name" value="PX domain"/>
    <property type="match status" value="1"/>
</dbReference>
<keyword evidence="6" id="KW-0732">Signal</keyword>
<evidence type="ECO:0000256" key="2">
    <source>
        <dbReference type="ARBA" id="ARBA00004389"/>
    </source>
</evidence>
<dbReference type="FunFam" id="3.40.30.10:FF:000121">
    <property type="entry name" value="protein disulfide-isomerase TMX3 isoform X1"/>
    <property type="match status" value="1"/>
</dbReference>
<dbReference type="SUPFAM" id="SSF52833">
    <property type="entry name" value="Thioredoxin-like"/>
    <property type="match status" value="2"/>
</dbReference>
<evidence type="ECO:0000256" key="5">
    <source>
        <dbReference type="ARBA" id="ARBA00022692"/>
    </source>
</evidence>
<proteinExistence type="inferred from homology"/>
<comment type="caution">
    <text evidence="20">The sequence shown here is derived from an EMBL/GenBank/DDBJ whole genome shotgun (WGS) entry which is preliminary data.</text>
</comment>
<feature type="region of interest" description="Disordered" evidence="18">
    <location>
        <begin position="649"/>
        <end position="699"/>
    </location>
</feature>
<dbReference type="InterPro" id="IPR036871">
    <property type="entry name" value="PX_dom_sf"/>
</dbReference>
<keyword evidence="10" id="KW-1015">Disulfide bond</keyword>
<comment type="function">
    <text evidence="14">Probable disulfide isomerase, which participates in the folding of proteins containing disulfide bonds. May act as a dithiol oxidase. Acts as a regulator of endoplasmic reticulum-mitochondria contact sites via its ability to regulate redox signals.</text>
</comment>
<keyword evidence="5" id="KW-0812">Transmembrane</keyword>
<keyword evidence="12" id="KW-0413">Isomerase</keyword>
<dbReference type="Pfam" id="PF00085">
    <property type="entry name" value="Thioredoxin"/>
    <property type="match status" value="1"/>
</dbReference>
<keyword evidence="13" id="KW-0676">Redox-active center</keyword>
<comment type="subcellular location">
    <subcellularLocation>
        <location evidence="2">Endoplasmic reticulum membrane</location>
        <topology evidence="2">Single-pass membrane protein</topology>
    </subcellularLocation>
</comment>
<feature type="compositionally biased region" description="Acidic residues" evidence="18">
    <location>
        <begin position="658"/>
        <end position="668"/>
    </location>
</feature>
<evidence type="ECO:0000256" key="14">
    <source>
        <dbReference type="ARBA" id="ARBA00045246"/>
    </source>
</evidence>
<dbReference type="Gene3D" id="3.30.1520.10">
    <property type="entry name" value="Phox-like domain"/>
    <property type="match status" value="1"/>
</dbReference>
<dbReference type="Gene3D" id="3.40.30.10">
    <property type="entry name" value="Glutaredoxin"/>
    <property type="match status" value="3"/>
</dbReference>
<organism evidence="20 21">
    <name type="scientific">Scophthalmus maximus</name>
    <name type="common">Turbot</name>
    <name type="synonym">Psetta maxima</name>
    <dbReference type="NCBI Taxonomy" id="52904"/>
    <lineage>
        <taxon>Eukaryota</taxon>
        <taxon>Metazoa</taxon>
        <taxon>Chordata</taxon>
        <taxon>Craniata</taxon>
        <taxon>Vertebrata</taxon>
        <taxon>Euteleostomi</taxon>
        <taxon>Actinopterygii</taxon>
        <taxon>Neopterygii</taxon>
        <taxon>Teleostei</taxon>
        <taxon>Neoteleostei</taxon>
        <taxon>Acanthomorphata</taxon>
        <taxon>Carangaria</taxon>
        <taxon>Pleuronectiformes</taxon>
        <taxon>Pleuronectoidei</taxon>
        <taxon>Scophthalmidae</taxon>
        <taxon>Scophthalmus</taxon>
    </lineage>
</organism>
<evidence type="ECO:0000256" key="3">
    <source>
        <dbReference type="ARBA" id="ARBA00006347"/>
    </source>
</evidence>
<evidence type="ECO:0000256" key="15">
    <source>
        <dbReference type="ARBA" id="ARBA00067400"/>
    </source>
</evidence>
<evidence type="ECO:0000256" key="12">
    <source>
        <dbReference type="ARBA" id="ARBA00023235"/>
    </source>
</evidence>
<evidence type="ECO:0000313" key="21">
    <source>
        <dbReference type="Proteomes" id="UP000438429"/>
    </source>
</evidence>
<evidence type="ECO:0000256" key="1">
    <source>
        <dbReference type="ARBA" id="ARBA00001182"/>
    </source>
</evidence>
<evidence type="ECO:0000256" key="9">
    <source>
        <dbReference type="ARBA" id="ARBA00023136"/>
    </source>
</evidence>
<feature type="region of interest" description="Disordered" evidence="18">
    <location>
        <begin position="260"/>
        <end position="281"/>
    </location>
</feature>
<keyword evidence="8" id="KW-1133">Transmembrane helix</keyword>
<accession>A0A6A4RZU2</accession>
<evidence type="ECO:0000256" key="16">
    <source>
        <dbReference type="ARBA" id="ARBA00078921"/>
    </source>
</evidence>
<evidence type="ECO:0000256" key="10">
    <source>
        <dbReference type="ARBA" id="ARBA00023157"/>
    </source>
</evidence>
<dbReference type="GO" id="GO:0009986">
    <property type="term" value="C:cell surface"/>
    <property type="evidence" value="ECO:0007669"/>
    <property type="project" value="TreeGrafter"/>
</dbReference>
<dbReference type="EMBL" id="VEVO01000020">
    <property type="protein sequence ID" value="KAF0024890.1"/>
    <property type="molecule type" value="Genomic_DNA"/>
</dbReference>
<evidence type="ECO:0000256" key="4">
    <source>
        <dbReference type="ARBA" id="ARBA00012723"/>
    </source>
</evidence>
<dbReference type="Proteomes" id="UP000438429">
    <property type="component" value="Unassembled WGS sequence"/>
</dbReference>
<dbReference type="Pfam" id="PF13848">
    <property type="entry name" value="Thioredoxin_6"/>
    <property type="match status" value="1"/>
</dbReference>
<feature type="compositionally biased region" description="Acidic residues" evidence="18">
    <location>
        <begin position="676"/>
        <end position="689"/>
    </location>
</feature>